<name>A0A6A6UFW3_9PEZI</name>
<feature type="region of interest" description="Disordered" evidence="1">
    <location>
        <begin position="287"/>
        <end position="307"/>
    </location>
</feature>
<organism evidence="2 3">
    <name type="scientific">Microthyrium microscopicum</name>
    <dbReference type="NCBI Taxonomy" id="703497"/>
    <lineage>
        <taxon>Eukaryota</taxon>
        <taxon>Fungi</taxon>
        <taxon>Dikarya</taxon>
        <taxon>Ascomycota</taxon>
        <taxon>Pezizomycotina</taxon>
        <taxon>Dothideomycetes</taxon>
        <taxon>Dothideomycetes incertae sedis</taxon>
        <taxon>Microthyriales</taxon>
        <taxon>Microthyriaceae</taxon>
        <taxon>Microthyrium</taxon>
    </lineage>
</organism>
<gene>
    <name evidence="2" type="ORF">BT63DRAFT_240750</name>
</gene>
<reference evidence="2" key="1">
    <citation type="journal article" date="2020" name="Stud. Mycol.">
        <title>101 Dothideomycetes genomes: a test case for predicting lifestyles and emergence of pathogens.</title>
        <authorList>
            <person name="Haridas S."/>
            <person name="Albert R."/>
            <person name="Binder M."/>
            <person name="Bloem J."/>
            <person name="Labutti K."/>
            <person name="Salamov A."/>
            <person name="Andreopoulos B."/>
            <person name="Baker S."/>
            <person name="Barry K."/>
            <person name="Bills G."/>
            <person name="Bluhm B."/>
            <person name="Cannon C."/>
            <person name="Castanera R."/>
            <person name="Culley D."/>
            <person name="Daum C."/>
            <person name="Ezra D."/>
            <person name="Gonzalez J."/>
            <person name="Henrissat B."/>
            <person name="Kuo A."/>
            <person name="Liang C."/>
            <person name="Lipzen A."/>
            <person name="Lutzoni F."/>
            <person name="Magnuson J."/>
            <person name="Mondo S."/>
            <person name="Nolan M."/>
            <person name="Ohm R."/>
            <person name="Pangilinan J."/>
            <person name="Park H.-J."/>
            <person name="Ramirez L."/>
            <person name="Alfaro M."/>
            <person name="Sun H."/>
            <person name="Tritt A."/>
            <person name="Yoshinaga Y."/>
            <person name="Zwiers L.-H."/>
            <person name="Turgeon B."/>
            <person name="Goodwin S."/>
            <person name="Spatafora J."/>
            <person name="Crous P."/>
            <person name="Grigoriev I."/>
        </authorList>
    </citation>
    <scope>NUCLEOTIDE SEQUENCE</scope>
    <source>
        <strain evidence="2">CBS 115976</strain>
    </source>
</reference>
<dbReference type="Proteomes" id="UP000799302">
    <property type="component" value="Unassembled WGS sequence"/>
</dbReference>
<evidence type="ECO:0000313" key="3">
    <source>
        <dbReference type="Proteomes" id="UP000799302"/>
    </source>
</evidence>
<dbReference type="EMBL" id="MU004234">
    <property type="protein sequence ID" value="KAF2670536.1"/>
    <property type="molecule type" value="Genomic_DNA"/>
</dbReference>
<evidence type="ECO:0000313" key="2">
    <source>
        <dbReference type="EMBL" id="KAF2670536.1"/>
    </source>
</evidence>
<evidence type="ECO:0000256" key="1">
    <source>
        <dbReference type="SAM" id="MobiDB-lite"/>
    </source>
</evidence>
<proteinExistence type="predicted"/>
<sequence length="307" mass="35295">MRFRQFITRQYSDFPHRLGTASITESTTVNIPKMDSSRASLTTIPAELIYMIAEYLSPTDKVHLLQLQNKHITESFYWPTNAELIKEAEEADDSSHRGHRRSNVRKRDNIKWIRCSQCHIYKSQDAYRFAAIALPEKLKGSKKSRASRKALTIASMFRRAVIYAWNDKILPNLPVCNDCRPVTHFGKESRVHNRQLAVEISVINQCVDEATACTLQNCLRRCVVPVVGNKRIPQWIPGLTATFLWLLFDRRNLYQDTSAMDGEDGISWVEMLAFIMEDEFNLTRKGKRAASSTRGQSKKQKTRVLGL</sequence>
<feature type="compositionally biased region" description="Basic residues" evidence="1">
    <location>
        <begin position="296"/>
        <end position="307"/>
    </location>
</feature>
<dbReference type="AlphaFoldDB" id="A0A6A6UFW3"/>
<protein>
    <submittedName>
        <fullName evidence="2">Uncharacterized protein</fullName>
    </submittedName>
</protein>
<accession>A0A6A6UFW3</accession>
<keyword evidence="3" id="KW-1185">Reference proteome</keyword>